<evidence type="ECO:0000256" key="5">
    <source>
        <dbReference type="ARBA" id="ARBA00023163"/>
    </source>
</evidence>
<dbReference type="InterPro" id="IPR025944">
    <property type="entry name" value="Sigma_54_int_dom_CS"/>
</dbReference>
<keyword evidence="2" id="KW-0067">ATP-binding</keyword>
<dbReference type="GO" id="GO:0043565">
    <property type="term" value="F:sequence-specific DNA binding"/>
    <property type="evidence" value="ECO:0007669"/>
    <property type="project" value="InterPro"/>
</dbReference>
<evidence type="ECO:0000256" key="3">
    <source>
        <dbReference type="ARBA" id="ARBA00023015"/>
    </source>
</evidence>
<dbReference type="GO" id="GO:0005524">
    <property type="term" value="F:ATP binding"/>
    <property type="evidence" value="ECO:0007669"/>
    <property type="project" value="UniProtKB-KW"/>
</dbReference>
<accession>A0A1H8BD36</accession>
<keyword evidence="8" id="KW-1185">Reference proteome</keyword>
<dbReference type="InterPro" id="IPR009057">
    <property type="entry name" value="Homeodomain-like_sf"/>
</dbReference>
<dbReference type="FunFam" id="3.40.50.300:FF:000006">
    <property type="entry name" value="DNA-binding transcriptional regulator NtrC"/>
    <property type="match status" value="1"/>
</dbReference>
<feature type="domain" description="Sigma-54 factor interaction" evidence="6">
    <location>
        <begin position="53"/>
        <end position="282"/>
    </location>
</feature>
<dbReference type="Gene3D" id="3.40.50.300">
    <property type="entry name" value="P-loop containing nucleotide triphosphate hydrolases"/>
    <property type="match status" value="1"/>
</dbReference>
<dbReference type="SMART" id="SM00382">
    <property type="entry name" value="AAA"/>
    <property type="match status" value="1"/>
</dbReference>
<evidence type="ECO:0000256" key="2">
    <source>
        <dbReference type="ARBA" id="ARBA00022840"/>
    </source>
</evidence>
<dbReference type="RefSeq" id="WP_091208073.1">
    <property type="nucleotide sequence ID" value="NZ_FOCL01000001.1"/>
</dbReference>
<dbReference type="PANTHER" id="PTHR32071:SF117">
    <property type="entry name" value="PTS-DEPENDENT DIHYDROXYACETONE KINASE OPERON REGULATORY PROTEIN-RELATED"/>
    <property type="match status" value="1"/>
</dbReference>
<dbReference type="PROSITE" id="PS00675">
    <property type="entry name" value="SIGMA54_INTERACT_1"/>
    <property type="match status" value="1"/>
</dbReference>
<organism evidence="7 8">
    <name type="scientific">Mucilaginibacter gossypiicola</name>
    <dbReference type="NCBI Taxonomy" id="551995"/>
    <lineage>
        <taxon>Bacteria</taxon>
        <taxon>Pseudomonadati</taxon>
        <taxon>Bacteroidota</taxon>
        <taxon>Sphingobacteriia</taxon>
        <taxon>Sphingobacteriales</taxon>
        <taxon>Sphingobacteriaceae</taxon>
        <taxon>Mucilaginibacter</taxon>
    </lineage>
</organism>
<dbReference type="InterPro" id="IPR003593">
    <property type="entry name" value="AAA+_ATPase"/>
</dbReference>
<dbReference type="Proteomes" id="UP000198942">
    <property type="component" value="Unassembled WGS sequence"/>
</dbReference>
<protein>
    <submittedName>
        <fullName evidence="7">Regulatory protein, Fis family</fullName>
    </submittedName>
</protein>
<dbReference type="AlphaFoldDB" id="A0A1H8BD36"/>
<dbReference type="OrthoDB" id="9767722at2"/>
<dbReference type="STRING" id="551995.SAMN05192574_101873"/>
<dbReference type="Gene3D" id="1.10.8.60">
    <property type="match status" value="1"/>
</dbReference>
<keyword evidence="5" id="KW-0804">Transcription</keyword>
<dbReference type="SUPFAM" id="SSF46689">
    <property type="entry name" value="Homeodomain-like"/>
    <property type="match status" value="1"/>
</dbReference>
<dbReference type="CDD" id="cd00009">
    <property type="entry name" value="AAA"/>
    <property type="match status" value="1"/>
</dbReference>
<dbReference type="InterPro" id="IPR002197">
    <property type="entry name" value="HTH_Fis"/>
</dbReference>
<dbReference type="InterPro" id="IPR025662">
    <property type="entry name" value="Sigma_54_int_dom_ATP-bd_1"/>
</dbReference>
<evidence type="ECO:0000313" key="8">
    <source>
        <dbReference type="Proteomes" id="UP000198942"/>
    </source>
</evidence>
<dbReference type="Pfam" id="PF25601">
    <property type="entry name" value="AAA_lid_14"/>
    <property type="match status" value="1"/>
</dbReference>
<dbReference type="InterPro" id="IPR027417">
    <property type="entry name" value="P-loop_NTPase"/>
</dbReference>
<dbReference type="SUPFAM" id="SSF52540">
    <property type="entry name" value="P-loop containing nucleoside triphosphate hydrolases"/>
    <property type="match status" value="1"/>
</dbReference>
<reference evidence="8" key="1">
    <citation type="submission" date="2016-10" db="EMBL/GenBank/DDBJ databases">
        <authorList>
            <person name="Varghese N."/>
            <person name="Submissions S."/>
        </authorList>
    </citation>
    <scope>NUCLEOTIDE SEQUENCE [LARGE SCALE GENOMIC DNA]</scope>
    <source>
        <strain evidence="8">Gh-48</strain>
    </source>
</reference>
<keyword evidence="4" id="KW-0238">DNA-binding</keyword>
<evidence type="ECO:0000313" key="7">
    <source>
        <dbReference type="EMBL" id="SEM80785.1"/>
    </source>
</evidence>
<gene>
    <name evidence="7" type="ORF">SAMN05192574_101873</name>
</gene>
<proteinExistence type="predicted"/>
<dbReference type="PROSITE" id="PS50045">
    <property type="entry name" value="SIGMA54_INTERACT_4"/>
    <property type="match status" value="1"/>
</dbReference>
<keyword evidence="1" id="KW-0547">Nucleotide-binding</keyword>
<name>A0A1H8BD36_9SPHI</name>
<sequence length="368" mass="41495">MITERITSNPETESQKSNLYFDLPQGVFIDSGLKTGKDRSAMKPVFSNQYPGIIGNCLEMQKVYRLMTMVAHSNSTVLLLGETGTGKEVIARGIHQASTRKSKPMVTVNCAALPANLIESELFGHERGSFTGAMDRRIGKFELAHQGTIFLDEIGELPLELQVKLLRAIQEREFERVGGKTTIKVDVRIIAATNRDLEAEVDANRFRADLYYRLNVFPISLPPLRHRQDDIAELANFFLVRYCKITGKKINFISNRVLQQLKSYSWPGNVRQLEHLIERSILLSDDSVLREICLPNDTGKNLSDQEIFKNKTLIDVEKNHIIAVLKKCSGKIAGEGGAAEWLDVPPTTLHAKMKKLNIVKQDYFPQKI</sequence>
<evidence type="ECO:0000256" key="1">
    <source>
        <dbReference type="ARBA" id="ARBA00022741"/>
    </source>
</evidence>
<dbReference type="PANTHER" id="PTHR32071">
    <property type="entry name" value="TRANSCRIPTIONAL REGULATORY PROTEIN"/>
    <property type="match status" value="1"/>
</dbReference>
<keyword evidence="3" id="KW-0805">Transcription regulation</keyword>
<dbReference type="InterPro" id="IPR058031">
    <property type="entry name" value="AAA_lid_NorR"/>
</dbReference>
<dbReference type="Gene3D" id="1.10.10.60">
    <property type="entry name" value="Homeodomain-like"/>
    <property type="match status" value="1"/>
</dbReference>
<dbReference type="PROSITE" id="PS00688">
    <property type="entry name" value="SIGMA54_INTERACT_3"/>
    <property type="match status" value="1"/>
</dbReference>
<dbReference type="GO" id="GO:0006355">
    <property type="term" value="P:regulation of DNA-templated transcription"/>
    <property type="evidence" value="ECO:0007669"/>
    <property type="project" value="InterPro"/>
</dbReference>
<dbReference type="EMBL" id="FOCL01000001">
    <property type="protein sequence ID" value="SEM80785.1"/>
    <property type="molecule type" value="Genomic_DNA"/>
</dbReference>
<evidence type="ECO:0000256" key="4">
    <source>
        <dbReference type="ARBA" id="ARBA00023125"/>
    </source>
</evidence>
<dbReference type="InterPro" id="IPR002078">
    <property type="entry name" value="Sigma_54_int"/>
</dbReference>
<evidence type="ECO:0000259" key="6">
    <source>
        <dbReference type="PROSITE" id="PS50045"/>
    </source>
</evidence>
<dbReference type="Pfam" id="PF00158">
    <property type="entry name" value="Sigma54_activat"/>
    <property type="match status" value="1"/>
</dbReference>
<dbReference type="Pfam" id="PF02954">
    <property type="entry name" value="HTH_8"/>
    <property type="match status" value="1"/>
</dbReference>